<dbReference type="STRING" id="307972.A0A2G8LAS6"/>
<feature type="region of interest" description="Actin-binding" evidence="7">
    <location>
        <begin position="408"/>
        <end position="430"/>
    </location>
</feature>
<dbReference type="PROSITE" id="PS50096">
    <property type="entry name" value="IQ"/>
    <property type="match status" value="4"/>
</dbReference>
<evidence type="ECO:0000313" key="12">
    <source>
        <dbReference type="Proteomes" id="UP000230750"/>
    </source>
</evidence>
<dbReference type="EMBL" id="MRZV01000144">
    <property type="protein sequence ID" value="PIK57366.1"/>
    <property type="molecule type" value="Genomic_DNA"/>
</dbReference>
<dbReference type="GO" id="GO:0005902">
    <property type="term" value="C:microvillus"/>
    <property type="evidence" value="ECO:0007669"/>
    <property type="project" value="TreeGrafter"/>
</dbReference>
<dbReference type="Gene3D" id="1.20.5.190">
    <property type="match status" value="1"/>
</dbReference>
<dbReference type="InterPro" id="IPR036961">
    <property type="entry name" value="Kinesin_motor_dom_sf"/>
</dbReference>
<feature type="compositionally biased region" description="Basic and acidic residues" evidence="8">
    <location>
        <begin position="887"/>
        <end position="896"/>
    </location>
</feature>
<dbReference type="Gene3D" id="1.20.5.4820">
    <property type="match status" value="1"/>
</dbReference>
<dbReference type="GO" id="GO:0006897">
    <property type="term" value="P:endocytosis"/>
    <property type="evidence" value="ECO:0007669"/>
    <property type="project" value="TreeGrafter"/>
</dbReference>
<dbReference type="Gene3D" id="1.10.10.820">
    <property type="match status" value="1"/>
</dbReference>
<protein>
    <submittedName>
        <fullName evidence="11">Putative unconventional myosin-Ib-like</fullName>
    </submittedName>
</protein>
<keyword evidence="6 7" id="KW-0009">Actin-binding</keyword>
<dbReference type="PANTHER" id="PTHR13140">
    <property type="entry name" value="MYOSIN"/>
    <property type="match status" value="1"/>
</dbReference>
<evidence type="ECO:0000256" key="3">
    <source>
        <dbReference type="ARBA" id="ARBA00022840"/>
    </source>
</evidence>
<evidence type="ECO:0000256" key="7">
    <source>
        <dbReference type="PROSITE-ProRule" id="PRU00782"/>
    </source>
</evidence>
<dbReference type="GO" id="GO:0005886">
    <property type="term" value="C:plasma membrane"/>
    <property type="evidence" value="ECO:0007669"/>
    <property type="project" value="TreeGrafter"/>
</dbReference>
<dbReference type="SUPFAM" id="SSF52540">
    <property type="entry name" value="P-loop containing nucleoside triphosphate hydrolases"/>
    <property type="match status" value="1"/>
</dbReference>
<dbReference type="PANTHER" id="PTHR13140:SF802">
    <property type="entry name" value="UNCONVENTIONAL MYOSIN-IB ISOFORM X1"/>
    <property type="match status" value="1"/>
</dbReference>
<evidence type="ECO:0000256" key="8">
    <source>
        <dbReference type="SAM" id="MobiDB-lite"/>
    </source>
</evidence>
<dbReference type="Pfam" id="PF00063">
    <property type="entry name" value="Myosin_head"/>
    <property type="match status" value="1"/>
</dbReference>
<organism evidence="11 12">
    <name type="scientific">Stichopus japonicus</name>
    <name type="common">Sea cucumber</name>
    <dbReference type="NCBI Taxonomy" id="307972"/>
    <lineage>
        <taxon>Eukaryota</taxon>
        <taxon>Metazoa</taxon>
        <taxon>Echinodermata</taxon>
        <taxon>Eleutherozoa</taxon>
        <taxon>Echinozoa</taxon>
        <taxon>Holothuroidea</taxon>
        <taxon>Aspidochirotacea</taxon>
        <taxon>Aspidochirotida</taxon>
        <taxon>Stichopodidae</taxon>
        <taxon>Apostichopus</taxon>
    </lineage>
</organism>
<evidence type="ECO:0000259" key="10">
    <source>
        <dbReference type="PROSITE" id="PS51757"/>
    </source>
</evidence>
<dbReference type="PROSITE" id="PS51757">
    <property type="entry name" value="TH1"/>
    <property type="match status" value="1"/>
</dbReference>
<dbReference type="Pfam" id="PF00612">
    <property type="entry name" value="IQ"/>
    <property type="match status" value="1"/>
</dbReference>
<dbReference type="AlphaFoldDB" id="A0A2G8LAS6"/>
<dbReference type="Gene3D" id="1.20.58.530">
    <property type="match status" value="1"/>
</dbReference>
<dbReference type="InterPro" id="IPR027417">
    <property type="entry name" value="P-loop_NTPase"/>
</dbReference>
<dbReference type="GO" id="GO:0005524">
    <property type="term" value="F:ATP binding"/>
    <property type="evidence" value="ECO:0007669"/>
    <property type="project" value="UniProtKB-KW"/>
</dbReference>
<dbReference type="InterPro" id="IPR001609">
    <property type="entry name" value="Myosin_head_motor_dom-like"/>
</dbReference>
<evidence type="ECO:0000259" key="9">
    <source>
        <dbReference type="PROSITE" id="PS51456"/>
    </source>
</evidence>
<feature type="domain" description="Myosin motor" evidence="9">
    <location>
        <begin position="1"/>
        <end position="531"/>
    </location>
</feature>
<dbReference type="GO" id="GO:0030048">
    <property type="term" value="P:actin filament-based movement"/>
    <property type="evidence" value="ECO:0007669"/>
    <property type="project" value="TreeGrafter"/>
</dbReference>
<dbReference type="InterPro" id="IPR010926">
    <property type="entry name" value="Myosin_TH1"/>
</dbReference>
<sequence>MQGKGKYMDIEFDFKGDPIGGVITNYLLEKSRVVSQAKGERNFHIFYQLLSGGTDVLIEELGLDRDPEKYFFLNQTNVKRIADVDDKENFAITQKAMQVIGFTDEEILSTYKLVAGILKLGNIQFEAYTTENGTEDLDAVCELFVCERHEMMHALTKRTVHGGRNEKVTTALDSTQAYYARDALCKATYDRVFSWIVKTINQSIRVSSHSGRKVMGVLDIYGFEIFEHNRFEQFIINYCNEKLQQIFIELTLREEQHEYVVEGIEWTHVDYFNNIAICELVEKDHAGILAMLDEECLRPGDKTDKTFLTKMNDSSYICGHDHFESRDKTKADKSLDRDCFRLKHYAGAVTYSVDGFIDRNNDLLFRDLSQLMYSCKNQLTKEMFPEGNPALMGMKRPSTAGSQFKSSVAELMKNLLAKDPNYIRCIKPNELKKSNEFDEALVRHQARYLGLLENVRVRRAGFAFRQLFPSFLTRYKMLCPKTWPNWEGDYMDGVKELMKYLKFKPDEYAIGKSKIFIRDPRTLFDLEERRKRNMHQLATLIQKCFRGFSAEKKYKLMRASAILIEARFRGYTKRRDFLKMKEASTTITCHWRGYQAREELKILKHQARCVWAANIIHKYYRGWKVRKDYRKMFKGNAAPKIISFMRKLVVSCSLPGEIEDKLPSMSPTDGSWPPSSSLHTETHRQLKTIFINWRAKCYRDKFDESGRKRIGEKVTTSDLFKDKKKNYPASVTEPFRGDYVQLRKNAKFKSKFNNSGEKNFAFADVVNKVDRKNGKFRQMLFLVTPTSILLMDQKTLESRSQIALSDIKGITVSPYSDYFIILHVKKGKESNKKGDFVINSNKLFEIITMLHRNIKQSTNEDIEVKVLDRFKLQFNGGQIQGTVSTQHADKSNPDPKVKRKGNHFDILA</sequence>
<dbReference type="CDD" id="cd23767">
    <property type="entry name" value="IQCD"/>
    <property type="match status" value="3"/>
</dbReference>
<dbReference type="Proteomes" id="UP000230750">
    <property type="component" value="Unassembled WGS sequence"/>
</dbReference>
<feature type="domain" description="TH1" evidence="10">
    <location>
        <begin position="724"/>
        <end position="908"/>
    </location>
</feature>
<feature type="region of interest" description="Disordered" evidence="8">
    <location>
        <begin position="882"/>
        <end position="901"/>
    </location>
</feature>
<dbReference type="PRINTS" id="PR00193">
    <property type="entry name" value="MYOSINHEAVY"/>
</dbReference>
<accession>A0A2G8LAS6</accession>
<dbReference type="OrthoDB" id="6108017at2759"/>
<evidence type="ECO:0000313" key="11">
    <source>
        <dbReference type="EMBL" id="PIK57366.1"/>
    </source>
</evidence>
<comment type="caution">
    <text evidence="7">Lacks conserved residue(s) required for the propagation of feature annotation.</text>
</comment>
<dbReference type="SMART" id="SM00242">
    <property type="entry name" value="MYSc"/>
    <property type="match status" value="1"/>
</dbReference>
<dbReference type="GO" id="GO:0000146">
    <property type="term" value="F:microfilament motor activity"/>
    <property type="evidence" value="ECO:0007669"/>
    <property type="project" value="TreeGrafter"/>
</dbReference>
<dbReference type="Gene3D" id="3.40.850.10">
    <property type="entry name" value="Kinesin motor domain"/>
    <property type="match status" value="1"/>
</dbReference>
<reference evidence="11 12" key="1">
    <citation type="journal article" date="2017" name="PLoS Biol.">
        <title>The sea cucumber genome provides insights into morphological evolution and visceral regeneration.</title>
        <authorList>
            <person name="Zhang X."/>
            <person name="Sun L."/>
            <person name="Yuan J."/>
            <person name="Sun Y."/>
            <person name="Gao Y."/>
            <person name="Zhang L."/>
            <person name="Li S."/>
            <person name="Dai H."/>
            <person name="Hamel J.F."/>
            <person name="Liu C."/>
            <person name="Yu Y."/>
            <person name="Liu S."/>
            <person name="Lin W."/>
            <person name="Guo K."/>
            <person name="Jin S."/>
            <person name="Xu P."/>
            <person name="Storey K.B."/>
            <person name="Huan P."/>
            <person name="Zhang T."/>
            <person name="Zhou Y."/>
            <person name="Zhang J."/>
            <person name="Lin C."/>
            <person name="Li X."/>
            <person name="Xing L."/>
            <person name="Huo D."/>
            <person name="Sun M."/>
            <person name="Wang L."/>
            <person name="Mercier A."/>
            <person name="Li F."/>
            <person name="Yang H."/>
            <person name="Xiang J."/>
        </authorList>
    </citation>
    <scope>NUCLEOTIDE SEQUENCE [LARGE SCALE GENOMIC DNA]</scope>
    <source>
        <strain evidence="11">Shaxun</strain>
        <tissue evidence="11">Muscle</tissue>
    </source>
</reference>
<evidence type="ECO:0000256" key="4">
    <source>
        <dbReference type="ARBA" id="ARBA00023123"/>
    </source>
</evidence>
<keyword evidence="2" id="KW-0547">Nucleotide-binding</keyword>
<keyword evidence="12" id="KW-1185">Reference proteome</keyword>
<proteinExistence type="inferred from homology"/>
<dbReference type="GO" id="GO:0016459">
    <property type="term" value="C:myosin complex"/>
    <property type="evidence" value="ECO:0007669"/>
    <property type="project" value="UniProtKB-KW"/>
</dbReference>
<dbReference type="InterPro" id="IPR000048">
    <property type="entry name" value="IQ_motif_EF-hand-BS"/>
</dbReference>
<dbReference type="SMART" id="SM00015">
    <property type="entry name" value="IQ"/>
    <property type="match status" value="4"/>
</dbReference>
<dbReference type="GO" id="GO:0007015">
    <property type="term" value="P:actin filament organization"/>
    <property type="evidence" value="ECO:0007669"/>
    <property type="project" value="TreeGrafter"/>
</dbReference>
<evidence type="ECO:0000256" key="2">
    <source>
        <dbReference type="ARBA" id="ARBA00022741"/>
    </source>
</evidence>
<evidence type="ECO:0000256" key="1">
    <source>
        <dbReference type="ARBA" id="ARBA00008314"/>
    </source>
</evidence>
<comment type="similarity">
    <text evidence="1 7">Belongs to the TRAFAC class myosin-kinesin ATPase superfamily. Myosin family.</text>
</comment>
<keyword evidence="4 7" id="KW-0518">Myosin</keyword>
<comment type="caution">
    <text evidence="11">The sequence shown here is derived from an EMBL/GenBank/DDBJ whole genome shotgun (WGS) entry which is preliminary data.</text>
</comment>
<keyword evidence="3" id="KW-0067">ATP-binding</keyword>
<evidence type="ECO:0000256" key="6">
    <source>
        <dbReference type="ARBA" id="ARBA00023203"/>
    </source>
</evidence>
<dbReference type="PROSITE" id="PS51456">
    <property type="entry name" value="MYOSIN_MOTOR"/>
    <property type="match status" value="1"/>
</dbReference>
<dbReference type="Pfam" id="PF06017">
    <property type="entry name" value="Myosin_TH1"/>
    <property type="match status" value="1"/>
</dbReference>
<dbReference type="GO" id="GO:0005737">
    <property type="term" value="C:cytoplasm"/>
    <property type="evidence" value="ECO:0007669"/>
    <property type="project" value="TreeGrafter"/>
</dbReference>
<dbReference type="GO" id="GO:0051015">
    <property type="term" value="F:actin filament binding"/>
    <property type="evidence" value="ECO:0007669"/>
    <property type="project" value="TreeGrafter"/>
</dbReference>
<name>A0A2G8LAS6_STIJA</name>
<evidence type="ECO:0000256" key="5">
    <source>
        <dbReference type="ARBA" id="ARBA00023175"/>
    </source>
</evidence>
<dbReference type="Gene3D" id="1.20.120.720">
    <property type="entry name" value="Myosin VI head, motor domain, U50 subdomain"/>
    <property type="match status" value="1"/>
</dbReference>
<keyword evidence="5" id="KW-0505">Motor protein</keyword>
<dbReference type="FunFam" id="1.10.10.820:FF:000001">
    <property type="entry name" value="Myosin heavy chain"/>
    <property type="match status" value="1"/>
</dbReference>
<gene>
    <name evidence="11" type="ORF">BSL78_05693</name>
</gene>
<dbReference type="FunFam" id="1.20.58.530:FF:000004">
    <property type="entry name" value="Unconventional myosin ID"/>
    <property type="match status" value="1"/>
</dbReference>